<sequence>MRLRESLDRMRVHASVAGGAITGELHDADQVELTFTPGYYDRVAEPVLIDHLVALARVMHAEYVRQYLRAVSEASGRTITKEPAGDGRRDRAYAEQRQELIAEGRSADGRITVTVRGMRSWWVRIAPGTLRVLDERQFAARFGEAAHALIRDQFAGIRALKNHVYG</sequence>
<evidence type="ECO:0000313" key="2">
    <source>
        <dbReference type="Proteomes" id="UP000320239"/>
    </source>
</evidence>
<reference evidence="1 2" key="1">
    <citation type="submission" date="2019-06" db="EMBL/GenBank/DDBJ databases">
        <title>Sequencing the genomes of 1000 actinobacteria strains.</title>
        <authorList>
            <person name="Klenk H.-P."/>
        </authorList>
    </citation>
    <scope>NUCLEOTIDE SEQUENCE [LARGE SCALE GENOMIC DNA]</scope>
    <source>
        <strain evidence="1 2">DSM 43866</strain>
    </source>
</reference>
<dbReference type="OrthoDB" id="3295447at2"/>
<keyword evidence="2" id="KW-1185">Reference proteome</keyword>
<evidence type="ECO:0000313" key="1">
    <source>
        <dbReference type="EMBL" id="TWG13782.1"/>
    </source>
</evidence>
<protein>
    <submittedName>
        <fullName evidence="1">Uncharacterized protein</fullName>
    </submittedName>
</protein>
<proteinExistence type="predicted"/>
<dbReference type="AlphaFoldDB" id="A0A561VQC0"/>
<accession>A0A561VQC0</accession>
<comment type="caution">
    <text evidence="1">The sequence shown here is derived from an EMBL/GenBank/DDBJ whole genome shotgun (WGS) entry which is preliminary data.</text>
</comment>
<dbReference type="EMBL" id="VIWY01000004">
    <property type="protein sequence ID" value="TWG13782.1"/>
    <property type="molecule type" value="Genomic_DNA"/>
</dbReference>
<organism evidence="1 2">
    <name type="scientific">Actinoplanes teichomyceticus</name>
    <dbReference type="NCBI Taxonomy" id="1867"/>
    <lineage>
        <taxon>Bacteria</taxon>
        <taxon>Bacillati</taxon>
        <taxon>Actinomycetota</taxon>
        <taxon>Actinomycetes</taxon>
        <taxon>Micromonosporales</taxon>
        <taxon>Micromonosporaceae</taxon>
        <taxon>Actinoplanes</taxon>
    </lineage>
</organism>
<dbReference type="Proteomes" id="UP000320239">
    <property type="component" value="Unassembled WGS sequence"/>
</dbReference>
<dbReference type="RefSeq" id="WP_122976332.1">
    <property type="nucleotide sequence ID" value="NZ_BOMX01000061.1"/>
</dbReference>
<name>A0A561VQC0_ACTTI</name>
<gene>
    <name evidence="1" type="ORF">FHX34_10470</name>
</gene>